<protein>
    <submittedName>
        <fullName evidence="1">Uncharacterized protein</fullName>
    </submittedName>
</protein>
<reference evidence="1 2" key="1">
    <citation type="journal article" date="2018" name="Front. Plant Sci.">
        <title>Red Clover (Trifolium pratense) and Zigzag Clover (T. medium) - A Picture of Genomic Similarities and Differences.</title>
        <authorList>
            <person name="Dluhosova J."/>
            <person name="Istvanek J."/>
            <person name="Nedelnik J."/>
            <person name="Repkova J."/>
        </authorList>
    </citation>
    <scope>NUCLEOTIDE SEQUENCE [LARGE SCALE GENOMIC DNA]</scope>
    <source>
        <strain evidence="2">cv. 10/8</strain>
        <tissue evidence="1">Leaf</tissue>
    </source>
</reference>
<dbReference type="Proteomes" id="UP000265520">
    <property type="component" value="Unassembled WGS sequence"/>
</dbReference>
<comment type="caution">
    <text evidence="1">The sequence shown here is derived from an EMBL/GenBank/DDBJ whole genome shotgun (WGS) entry which is preliminary data.</text>
</comment>
<dbReference type="EMBL" id="LXQA010544933">
    <property type="protein sequence ID" value="MCI58357.1"/>
    <property type="molecule type" value="Genomic_DNA"/>
</dbReference>
<organism evidence="1 2">
    <name type="scientific">Trifolium medium</name>
    <dbReference type="NCBI Taxonomy" id="97028"/>
    <lineage>
        <taxon>Eukaryota</taxon>
        <taxon>Viridiplantae</taxon>
        <taxon>Streptophyta</taxon>
        <taxon>Embryophyta</taxon>
        <taxon>Tracheophyta</taxon>
        <taxon>Spermatophyta</taxon>
        <taxon>Magnoliopsida</taxon>
        <taxon>eudicotyledons</taxon>
        <taxon>Gunneridae</taxon>
        <taxon>Pentapetalae</taxon>
        <taxon>rosids</taxon>
        <taxon>fabids</taxon>
        <taxon>Fabales</taxon>
        <taxon>Fabaceae</taxon>
        <taxon>Papilionoideae</taxon>
        <taxon>50 kb inversion clade</taxon>
        <taxon>NPAAA clade</taxon>
        <taxon>Hologalegina</taxon>
        <taxon>IRL clade</taxon>
        <taxon>Trifolieae</taxon>
        <taxon>Trifolium</taxon>
    </lineage>
</organism>
<name>A0A392TD41_9FABA</name>
<keyword evidence="2" id="KW-1185">Reference proteome</keyword>
<sequence length="30" mass="3572">RVSIVENMSFVCCSSEARLRWFGMWFPDAF</sequence>
<accession>A0A392TD41</accession>
<evidence type="ECO:0000313" key="1">
    <source>
        <dbReference type="EMBL" id="MCI58357.1"/>
    </source>
</evidence>
<proteinExistence type="predicted"/>
<dbReference type="AlphaFoldDB" id="A0A392TD41"/>
<feature type="non-terminal residue" evidence="1">
    <location>
        <position position="1"/>
    </location>
</feature>
<evidence type="ECO:0000313" key="2">
    <source>
        <dbReference type="Proteomes" id="UP000265520"/>
    </source>
</evidence>